<accession>A0A3P5ZH04</accession>
<dbReference type="InterPro" id="IPR002156">
    <property type="entry name" value="RNaseH_domain"/>
</dbReference>
<dbReference type="InterPro" id="IPR036397">
    <property type="entry name" value="RNaseH_sf"/>
</dbReference>
<dbReference type="Pfam" id="PF13456">
    <property type="entry name" value="RVT_3"/>
    <property type="match status" value="1"/>
</dbReference>
<dbReference type="Gramene" id="A03p14120.2_BraZ1">
    <property type="protein sequence ID" value="A03p14120.2_BraZ1.CDS.1"/>
    <property type="gene ID" value="A03g14120.2_BraZ1"/>
</dbReference>
<protein>
    <recommendedName>
        <fullName evidence="2">RNase H type-1 domain-containing protein</fullName>
    </recommendedName>
</protein>
<dbReference type="GO" id="GO:0004523">
    <property type="term" value="F:RNA-DNA hybrid ribonuclease activity"/>
    <property type="evidence" value="ECO:0007669"/>
    <property type="project" value="InterPro"/>
</dbReference>
<feature type="chain" id="PRO_5039801842" description="RNase H type-1 domain-containing protein" evidence="1">
    <location>
        <begin position="17"/>
        <end position="80"/>
    </location>
</feature>
<sequence length="80" mass="8756">MIAAVNLALRLGLIAAVNLDVNKIRMLSDNSTLIRAIKNDIQIKEIFGIVQDIQAIASVPVDISFSFISRDFNIEADDLA</sequence>
<proteinExistence type="predicted"/>
<dbReference type="EMBL" id="LR031572">
    <property type="protein sequence ID" value="VDC79497.1"/>
    <property type="molecule type" value="Genomic_DNA"/>
</dbReference>
<evidence type="ECO:0000259" key="2">
    <source>
        <dbReference type="Pfam" id="PF13456"/>
    </source>
</evidence>
<organism evidence="4">
    <name type="scientific">Brassica campestris</name>
    <name type="common">Field mustard</name>
    <dbReference type="NCBI Taxonomy" id="3711"/>
    <lineage>
        <taxon>Eukaryota</taxon>
        <taxon>Viridiplantae</taxon>
        <taxon>Streptophyta</taxon>
        <taxon>Embryophyta</taxon>
        <taxon>Tracheophyta</taxon>
        <taxon>Spermatophyta</taxon>
        <taxon>Magnoliopsida</taxon>
        <taxon>eudicotyledons</taxon>
        <taxon>Gunneridae</taxon>
        <taxon>Pentapetalae</taxon>
        <taxon>rosids</taxon>
        <taxon>malvids</taxon>
        <taxon>Brassicales</taxon>
        <taxon>Brassicaceae</taxon>
        <taxon>Brassiceae</taxon>
        <taxon>Brassica</taxon>
    </lineage>
</organism>
<gene>
    <name evidence="4" type="ORF">BRAA03T10715Z</name>
    <name evidence="3" type="ORF">BRAPAZ1V2_A03P14120.2</name>
</gene>
<dbReference type="Gene3D" id="3.30.420.10">
    <property type="entry name" value="Ribonuclease H-like superfamily/Ribonuclease H"/>
    <property type="match status" value="1"/>
</dbReference>
<keyword evidence="1" id="KW-0732">Signal</keyword>
<feature type="signal peptide" evidence="1">
    <location>
        <begin position="1"/>
        <end position="16"/>
    </location>
</feature>
<dbReference type="EMBL" id="LS974619">
    <property type="protein sequence ID" value="CAG7880069.1"/>
    <property type="molecule type" value="Genomic_DNA"/>
</dbReference>
<reference evidence="4" key="1">
    <citation type="submission" date="2018-11" db="EMBL/GenBank/DDBJ databases">
        <authorList>
            <consortium name="Genoscope - CEA"/>
            <person name="William W."/>
        </authorList>
    </citation>
    <scope>NUCLEOTIDE SEQUENCE</scope>
</reference>
<evidence type="ECO:0000313" key="4">
    <source>
        <dbReference type="EMBL" id="VDC79497.1"/>
    </source>
</evidence>
<dbReference type="Proteomes" id="UP000694005">
    <property type="component" value="Chromosome A03"/>
</dbReference>
<feature type="non-terminal residue" evidence="4">
    <location>
        <position position="80"/>
    </location>
</feature>
<dbReference type="GO" id="GO:0003676">
    <property type="term" value="F:nucleic acid binding"/>
    <property type="evidence" value="ECO:0007669"/>
    <property type="project" value="InterPro"/>
</dbReference>
<dbReference type="AlphaFoldDB" id="A0A3P5ZH04"/>
<feature type="domain" description="RNase H type-1" evidence="2">
    <location>
        <begin position="7"/>
        <end position="80"/>
    </location>
</feature>
<evidence type="ECO:0000313" key="3">
    <source>
        <dbReference type="EMBL" id="CAG7880069.1"/>
    </source>
</evidence>
<evidence type="ECO:0000256" key="1">
    <source>
        <dbReference type="SAM" id="SignalP"/>
    </source>
</evidence>
<name>A0A3P5ZH04_BRACM</name>